<protein>
    <submittedName>
        <fullName evidence="9">Muramoyltetrapeptide carboxypeptidase</fullName>
    </submittedName>
</protein>
<dbReference type="PIRSF" id="PIRSF028757">
    <property type="entry name" value="LD-carboxypeptidase"/>
    <property type="match status" value="1"/>
</dbReference>
<accession>A0A1I0N3X8</accession>
<dbReference type="InterPro" id="IPR027478">
    <property type="entry name" value="LdcA_N"/>
</dbReference>
<proteinExistence type="inferred from homology"/>
<dbReference type="STRING" id="1267423.SAMN05216290_0912"/>
<evidence type="ECO:0000256" key="2">
    <source>
        <dbReference type="ARBA" id="ARBA00022645"/>
    </source>
</evidence>
<feature type="domain" description="LD-carboxypeptidase N-terminal" evidence="7">
    <location>
        <begin position="13"/>
        <end position="127"/>
    </location>
</feature>
<dbReference type="CDD" id="cd07025">
    <property type="entry name" value="Peptidase_S66"/>
    <property type="match status" value="1"/>
</dbReference>
<dbReference type="GO" id="GO:0006508">
    <property type="term" value="P:proteolysis"/>
    <property type="evidence" value="ECO:0007669"/>
    <property type="project" value="UniProtKB-KW"/>
</dbReference>
<evidence type="ECO:0000259" key="7">
    <source>
        <dbReference type="Pfam" id="PF02016"/>
    </source>
</evidence>
<dbReference type="InterPro" id="IPR027461">
    <property type="entry name" value="Carboxypeptidase_A_C_sf"/>
</dbReference>
<evidence type="ECO:0000313" key="9">
    <source>
        <dbReference type="EMBL" id="SEV95738.1"/>
    </source>
</evidence>
<evidence type="ECO:0000256" key="3">
    <source>
        <dbReference type="ARBA" id="ARBA00022670"/>
    </source>
</evidence>
<feature type="active site" description="Charge relay system" evidence="6">
    <location>
        <position position="198"/>
    </location>
</feature>
<dbReference type="RefSeq" id="WP_090257282.1">
    <property type="nucleotide sequence ID" value="NZ_FOIR01000001.1"/>
</dbReference>
<evidence type="ECO:0000256" key="4">
    <source>
        <dbReference type="ARBA" id="ARBA00022801"/>
    </source>
</evidence>
<dbReference type="Pfam" id="PF02016">
    <property type="entry name" value="Peptidase_S66"/>
    <property type="match status" value="1"/>
</dbReference>
<name>A0A1I0N3X8_9BACT</name>
<dbReference type="Pfam" id="PF17676">
    <property type="entry name" value="Peptidase_S66C"/>
    <property type="match status" value="1"/>
</dbReference>
<feature type="domain" description="LD-carboxypeptidase C-terminal" evidence="8">
    <location>
        <begin position="168"/>
        <end position="283"/>
    </location>
</feature>
<dbReference type="PANTHER" id="PTHR30237:SF2">
    <property type="entry name" value="MUREIN TETRAPEPTIDE CARBOXYPEPTIDASE"/>
    <property type="match status" value="1"/>
</dbReference>
<dbReference type="SUPFAM" id="SSF52317">
    <property type="entry name" value="Class I glutamine amidotransferase-like"/>
    <property type="match status" value="1"/>
</dbReference>
<dbReference type="GeneID" id="99985651"/>
<dbReference type="InterPro" id="IPR029062">
    <property type="entry name" value="Class_I_gatase-like"/>
</dbReference>
<dbReference type="SUPFAM" id="SSF141986">
    <property type="entry name" value="LD-carboxypeptidase A C-terminal domain-like"/>
    <property type="match status" value="1"/>
</dbReference>
<dbReference type="InterPro" id="IPR040449">
    <property type="entry name" value="Peptidase_S66_N"/>
</dbReference>
<dbReference type="GO" id="GO:0004180">
    <property type="term" value="F:carboxypeptidase activity"/>
    <property type="evidence" value="ECO:0007669"/>
    <property type="project" value="UniProtKB-KW"/>
</dbReference>
<dbReference type="InterPro" id="IPR003507">
    <property type="entry name" value="S66_fam"/>
</dbReference>
<comment type="similarity">
    <text evidence="1">Belongs to the peptidase S66 family.</text>
</comment>
<dbReference type="EMBL" id="FOIR01000001">
    <property type="protein sequence ID" value="SEV95738.1"/>
    <property type="molecule type" value="Genomic_DNA"/>
</dbReference>
<dbReference type="AlphaFoldDB" id="A0A1I0N3X8"/>
<keyword evidence="5" id="KW-0720">Serine protease</keyword>
<dbReference type="InterPro" id="IPR040921">
    <property type="entry name" value="Peptidase_S66C"/>
</dbReference>
<evidence type="ECO:0000256" key="5">
    <source>
        <dbReference type="ARBA" id="ARBA00022825"/>
    </source>
</evidence>
<keyword evidence="10" id="KW-1185">Reference proteome</keyword>
<dbReference type="PANTHER" id="PTHR30237">
    <property type="entry name" value="MURAMOYLTETRAPEPTIDE CARBOXYPEPTIDASE"/>
    <property type="match status" value="1"/>
</dbReference>
<dbReference type="Proteomes" id="UP000199437">
    <property type="component" value="Unassembled WGS sequence"/>
</dbReference>
<dbReference type="Gene3D" id="3.40.50.10740">
    <property type="entry name" value="Class I glutamine amidotransferase-like"/>
    <property type="match status" value="1"/>
</dbReference>
<evidence type="ECO:0000256" key="1">
    <source>
        <dbReference type="ARBA" id="ARBA00010233"/>
    </source>
</evidence>
<reference evidence="10" key="1">
    <citation type="submission" date="2016-10" db="EMBL/GenBank/DDBJ databases">
        <authorList>
            <person name="Varghese N."/>
            <person name="Submissions S."/>
        </authorList>
    </citation>
    <scope>NUCLEOTIDE SEQUENCE [LARGE SCALE GENOMIC DNA]</scope>
    <source>
        <strain evidence="10">CGMCC 1.12402</strain>
    </source>
</reference>
<dbReference type="OrthoDB" id="9807329at2"/>
<evidence type="ECO:0000313" key="10">
    <source>
        <dbReference type="Proteomes" id="UP000199437"/>
    </source>
</evidence>
<evidence type="ECO:0000256" key="6">
    <source>
        <dbReference type="PIRSR" id="PIRSR028757-1"/>
    </source>
</evidence>
<keyword evidence="2 9" id="KW-0121">Carboxypeptidase</keyword>
<evidence type="ECO:0000259" key="8">
    <source>
        <dbReference type="Pfam" id="PF17676"/>
    </source>
</evidence>
<feature type="active site" description="Nucleophile" evidence="6">
    <location>
        <position position="108"/>
    </location>
</feature>
<gene>
    <name evidence="9" type="ORF">SAMN05216290_0912</name>
</gene>
<keyword evidence="4" id="KW-0378">Hydrolase</keyword>
<keyword evidence="3" id="KW-0645">Protease</keyword>
<organism evidence="9 10">
    <name type="scientific">Roseivirga pacifica</name>
    <dbReference type="NCBI Taxonomy" id="1267423"/>
    <lineage>
        <taxon>Bacteria</taxon>
        <taxon>Pseudomonadati</taxon>
        <taxon>Bacteroidota</taxon>
        <taxon>Cytophagia</taxon>
        <taxon>Cytophagales</taxon>
        <taxon>Roseivirgaceae</taxon>
        <taxon>Roseivirga</taxon>
    </lineage>
</organism>
<dbReference type="Gene3D" id="3.50.30.60">
    <property type="entry name" value="LD-carboxypeptidase A C-terminal domain-like"/>
    <property type="match status" value="1"/>
</dbReference>
<feature type="active site" description="Charge relay system" evidence="6">
    <location>
        <position position="268"/>
    </location>
</feature>
<dbReference type="GO" id="GO:0008236">
    <property type="term" value="F:serine-type peptidase activity"/>
    <property type="evidence" value="ECO:0007669"/>
    <property type="project" value="UniProtKB-KW"/>
</dbReference>
<sequence>MLIPAHLNPGDKIAIVATAKRLESEIEQAIEIVKAWGLVPVFGQHTLANHGYFAGTDEQKLEDLNWALNYAEIKAIIFLRGGYGTTRILDGVDYAALKSNPKWLVGFSDLTSLLLQLENLGIAGVHGPMLASIGRDDASDNTLKELLFGETSFNYTLSAVTQEVTIQAPITGGNLCLVAESIGSENEIDLEGKILFLEEVGEQMYSIDRMLNKLRRCGKLDGCRGLIIGSFSNIGNANNYFSETVEELVSSYFSHLNIPIAYGLMAGHENQNLPLCIGRNAKVQFLKDRLEIGYLL</sequence>